<dbReference type="Pfam" id="PF13419">
    <property type="entry name" value="HAD_2"/>
    <property type="match status" value="1"/>
</dbReference>
<dbReference type="SUPFAM" id="SSF56784">
    <property type="entry name" value="HAD-like"/>
    <property type="match status" value="1"/>
</dbReference>
<dbReference type="AlphaFoldDB" id="A0A0B7NR48"/>
<dbReference type="SFLD" id="SFLDG01129">
    <property type="entry name" value="C1.5:_HAD__Beta-PGM__Phosphata"/>
    <property type="match status" value="1"/>
</dbReference>
<dbReference type="Gene3D" id="3.40.50.1000">
    <property type="entry name" value="HAD superfamily/HAD-like"/>
    <property type="match status" value="1"/>
</dbReference>
<dbReference type="InterPro" id="IPR023214">
    <property type="entry name" value="HAD_sf"/>
</dbReference>
<dbReference type="EC" id="3.6.1.1" evidence="1"/>
<dbReference type="PANTHER" id="PTHR43434">
    <property type="entry name" value="PHOSPHOGLYCOLATE PHOSPHATASE"/>
    <property type="match status" value="1"/>
</dbReference>
<reference evidence="1" key="1">
    <citation type="submission" date="2014-08" db="EMBL/GenBank/DDBJ databases">
        <authorList>
            <person name="Falentin Helene"/>
        </authorList>
    </citation>
    <scope>NUCLEOTIDE SEQUENCE</scope>
</reference>
<dbReference type="GO" id="GO:0004427">
    <property type="term" value="F:inorganic diphosphate phosphatase activity"/>
    <property type="evidence" value="ECO:0007669"/>
    <property type="project" value="UniProtKB-EC"/>
</dbReference>
<proteinExistence type="predicted"/>
<dbReference type="Gene3D" id="1.10.150.240">
    <property type="entry name" value="Putative phosphatase, domain 2"/>
    <property type="match status" value="1"/>
</dbReference>
<dbReference type="NCBIfam" id="TIGR01549">
    <property type="entry name" value="HAD-SF-IA-v1"/>
    <property type="match status" value="1"/>
</dbReference>
<dbReference type="InterPro" id="IPR036412">
    <property type="entry name" value="HAD-like_sf"/>
</dbReference>
<dbReference type="InterPro" id="IPR023198">
    <property type="entry name" value="PGP-like_dom2"/>
</dbReference>
<gene>
    <name evidence="1" type="primary">ppaX</name>
    <name evidence="1" type="ORF">PFCIRM138_06600</name>
</gene>
<dbReference type="GO" id="GO:0006281">
    <property type="term" value="P:DNA repair"/>
    <property type="evidence" value="ECO:0007669"/>
    <property type="project" value="TreeGrafter"/>
</dbReference>
<dbReference type="InterPro" id="IPR050155">
    <property type="entry name" value="HAD-like_hydrolase_sf"/>
</dbReference>
<protein>
    <submittedName>
        <fullName evidence="1">Pyrophosphatase PpaX</fullName>
        <ecNumber evidence="1">3.6.1.1</ecNumber>
    </submittedName>
</protein>
<sequence length="217" mass="23150">MSTQDLPWKLVLFDLDGTLINSIDLVVAAWQHAFADVLGKQLDRETVLPWIGLPLTDTIAEQGGDKAEALRASYDQFMQANHDDMVTAFAGLPELLDDLAVYNVGTAVVTAKGRELAERGLRVAGYPETLHVAAAMEDTREHKPNPAPLLAALAHEGAHASDAVYVGDAIYDLQAAEAAGIPAIGVTWGAGKRDALHQQRALALADAPDELRAQLLG</sequence>
<dbReference type="EMBL" id="LM676401">
    <property type="protein sequence ID" value="CEP26325.1"/>
    <property type="molecule type" value="Genomic_DNA"/>
</dbReference>
<dbReference type="PANTHER" id="PTHR43434:SF26">
    <property type="entry name" value="PYROPHOSPHATASE PPAX"/>
    <property type="match status" value="1"/>
</dbReference>
<evidence type="ECO:0000313" key="1">
    <source>
        <dbReference type="EMBL" id="CEP26325.1"/>
    </source>
</evidence>
<keyword evidence="1" id="KW-0378">Hydrolase</keyword>
<dbReference type="GO" id="GO:0005829">
    <property type="term" value="C:cytosol"/>
    <property type="evidence" value="ECO:0007669"/>
    <property type="project" value="TreeGrafter"/>
</dbReference>
<dbReference type="InterPro" id="IPR006439">
    <property type="entry name" value="HAD-SF_hydro_IA"/>
</dbReference>
<dbReference type="SFLD" id="SFLDS00003">
    <property type="entry name" value="Haloacid_Dehalogenase"/>
    <property type="match status" value="1"/>
</dbReference>
<organism evidence="1">
    <name type="scientific">Propionibacterium freudenreichii subsp. freudenreichii</name>
    <dbReference type="NCBI Taxonomy" id="66712"/>
    <lineage>
        <taxon>Bacteria</taxon>
        <taxon>Bacillati</taxon>
        <taxon>Actinomycetota</taxon>
        <taxon>Actinomycetes</taxon>
        <taxon>Propionibacteriales</taxon>
        <taxon>Propionibacteriaceae</taxon>
        <taxon>Propionibacterium</taxon>
    </lineage>
</organism>
<name>A0A0B7NR48_PROFF</name>
<dbReference type="InterPro" id="IPR041492">
    <property type="entry name" value="HAD_2"/>
</dbReference>
<dbReference type="GO" id="GO:0008967">
    <property type="term" value="F:phosphoglycolate phosphatase activity"/>
    <property type="evidence" value="ECO:0007669"/>
    <property type="project" value="TreeGrafter"/>
</dbReference>
<accession>A0A0B7NR48</accession>